<dbReference type="GO" id="GO:0003677">
    <property type="term" value="F:DNA binding"/>
    <property type="evidence" value="ECO:0007669"/>
    <property type="project" value="UniProtKB-KW"/>
</dbReference>
<keyword evidence="8" id="KW-1185">Reference proteome</keyword>
<dbReference type="SUPFAM" id="SSF54171">
    <property type="entry name" value="DNA-binding domain"/>
    <property type="match status" value="1"/>
</dbReference>
<keyword evidence="5" id="KW-0539">Nucleus</keyword>
<dbReference type="AlphaFoldDB" id="A0A2G9GAQ4"/>
<name>A0A2G9GAQ4_9LAMI</name>
<sequence length="117" mass="13401">MEQPEKIRRGKRFRGVRQRPWGRWAAEICDPTWERGLRRANVSSGKDVAFSPTSVLQYGELTPFEGLHYGGADEFGFKVGWTLSLPMIGISRKCSGEQFGEVDFDDFIDDVRYRVPV</sequence>
<evidence type="ECO:0000256" key="5">
    <source>
        <dbReference type="ARBA" id="ARBA00023242"/>
    </source>
</evidence>
<gene>
    <name evidence="7" type="ORF">CDL12_25120</name>
</gene>
<dbReference type="InterPro" id="IPR001471">
    <property type="entry name" value="AP2/ERF_dom"/>
</dbReference>
<evidence type="ECO:0000259" key="6">
    <source>
        <dbReference type="PROSITE" id="PS51032"/>
    </source>
</evidence>
<comment type="subcellular location">
    <subcellularLocation>
        <location evidence="1">Nucleus</location>
    </subcellularLocation>
</comment>
<dbReference type="Proteomes" id="UP000231279">
    <property type="component" value="Unassembled WGS sequence"/>
</dbReference>
<evidence type="ECO:0000256" key="2">
    <source>
        <dbReference type="ARBA" id="ARBA00023015"/>
    </source>
</evidence>
<evidence type="ECO:0000313" key="7">
    <source>
        <dbReference type="EMBL" id="PIN02367.1"/>
    </source>
</evidence>
<evidence type="ECO:0000256" key="4">
    <source>
        <dbReference type="ARBA" id="ARBA00023163"/>
    </source>
</evidence>
<reference evidence="8" key="1">
    <citation type="journal article" date="2018" name="Gigascience">
        <title>Genome assembly of the Pink Ipe (Handroanthus impetiginosus, Bignoniaceae), a highly valued, ecologically keystone Neotropical timber forest tree.</title>
        <authorList>
            <person name="Silva-Junior O.B."/>
            <person name="Grattapaglia D."/>
            <person name="Novaes E."/>
            <person name="Collevatti R.G."/>
        </authorList>
    </citation>
    <scope>NUCLEOTIDE SEQUENCE [LARGE SCALE GENOMIC DNA]</scope>
    <source>
        <strain evidence="8">cv. UFG-1</strain>
    </source>
</reference>
<proteinExistence type="predicted"/>
<protein>
    <recommendedName>
        <fullName evidence="6">AP2/ERF domain-containing protein</fullName>
    </recommendedName>
</protein>
<keyword evidence="3" id="KW-0238">DNA-binding</keyword>
<evidence type="ECO:0000256" key="3">
    <source>
        <dbReference type="ARBA" id="ARBA00023125"/>
    </source>
</evidence>
<dbReference type="PROSITE" id="PS51032">
    <property type="entry name" value="AP2_ERF"/>
    <property type="match status" value="1"/>
</dbReference>
<keyword evidence="4" id="KW-0804">Transcription</keyword>
<dbReference type="OrthoDB" id="682005at2759"/>
<evidence type="ECO:0000313" key="8">
    <source>
        <dbReference type="Proteomes" id="UP000231279"/>
    </source>
</evidence>
<accession>A0A2G9GAQ4</accession>
<dbReference type="EMBL" id="NKXS01005957">
    <property type="protein sequence ID" value="PIN02367.1"/>
    <property type="molecule type" value="Genomic_DNA"/>
</dbReference>
<organism evidence="7 8">
    <name type="scientific">Handroanthus impetiginosus</name>
    <dbReference type="NCBI Taxonomy" id="429701"/>
    <lineage>
        <taxon>Eukaryota</taxon>
        <taxon>Viridiplantae</taxon>
        <taxon>Streptophyta</taxon>
        <taxon>Embryophyta</taxon>
        <taxon>Tracheophyta</taxon>
        <taxon>Spermatophyta</taxon>
        <taxon>Magnoliopsida</taxon>
        <taxon>eudicotyledons</taxon>
        <taxon>Gunneridae</taxon>
        <taxon>Pentapetalae</taxon>
        <taxon>asterids</taxon>
        <taxon>lamiids</taxon>
        <taxon>Lamiales</taxon>
        <taxon>Bignoniaceae</taxon>
        <taxon>Crescentiina</taxon>
        <taxon>Tabebuia alliance</taxon>
        <taxon>Handroanthus</taxon>
    </lineage>
</organism>
<feature type="domain" description="AP2/ERF" evidence="6">
    <location>
        <begin position="12"/>
        <end position="38"/>
    </location>
</feature>
<dbReference type="InterPro" id="IPR036955">
    <property type="entry name" value="AP2/ERF_dom_sf"/>
</dbReference>
<dbReference type="Gene3D" id="3.30.730.10">
    <property type="entry name" value="AP2/ERF domain"/>
    <property type="match status" value="1"/>
</dbReference>
<dbReference type="GO" id="GO:0005634">
    <property type="term" value="C:nucleus"/>
    <property type="evidence" value="ECO:0007669"/>
    <property type="project" value="UniProtKB-SubCell"/>
</dbReference>
<dbReference type="InterPro" id="IPR016177">
    <property type="entry name" value="DNA-bd_dom_sf"/>
</dbReference>
<evidence type="ECO:0000256" key="1">
    <source>
        <dbReference type="ARBA" id="ARBA00004123"/>
    </source>
</evidence>
<dbReference type="PIRSF" id="PIRSF038123">
    <property type="entry name" value="PTI6"/>
    <property type="match status" value="1"/>
</dbReference>
<comment type="caution">
    <text evidence="7">The sequence shown here is derived from an EMBL/GenBank/DDBJ whole genome shotgun (WGS) entry which is preliminary data.</text>
</comment>
<dbReference type="GO" id="GO:0003700">
    <property type="term" value="F:DNA-binding transcription factor activity"/>
    <property type="evidence" value="ECO:0007669"/>
    <property type="project" value="InterPro"/>
</dbReference>
<keyword evidence="2" id="KW-0805">Transcription regulation</keyword>